<feature type="non-terminal residue" evidence="5">
    <location>
        <position position="1"/>
    </location>
</feature>
<dbReference type="CDD" id="cd03784">
    <property type="entry name" value="GT1_Gtf-like"/>
    <property type="match status" value="1"/>
</dbReference>
<evidence type="ECO:0000256" key="1">
    <source>
        <dbReference type="ARBA" id="ARBA00009995"/>
    </source>
</evidence>
<dbReference type="PANTHER" id="PTHR48043">
    <property type="entry name" value="EG:EG0003.4 PROTEIN-RELATED"/>
    <property type="match status" value="1"/>
</dbReference>
<dbReference type="OrthoDB" id="5835829at2759"/>
<keyword evidence="4" id="KW-0472">Membrane</keyword>
<keyword evidence="6" id="KW-1185">Reference proteome</keyword>
<keyword evidence="4" id="KW-1133">Transmembrane helix</keyword>
<name>A0A164KQY5_9CRUS</name>
<dbReference type="Gene3D" id="3.40.50.2000">
    <property type="entry name" value="Glycogen Phosphorylase B"/>
    <property type="match status" value="3"/>
</dbReference>
<keyword evidence="3" id="KW-0808">Transferase</keyword>
<evidence type="ECO:0000256" key="2">
    <source>
        <dbReference type="ARBA" id="ARBA00022676"/>
    </source>
</evidence>
<feature type="non-terminal residue" evidence="5">
    <location>
        <position position="579"/>
    </location>
</feature>
<sequence length="579" mass="65187">HPNARVFVTHGGMLGTQESIYHGVPLLGLPFGNDQRANVARAVRDGWGLKLDWDKVNDHVLDGAIRHLINDPSVKANVTKWSQLMHDEIMPGKEVAAYWIEYVIRHGGTKHLQLASKNMPFYQRNLIDVAFFLGVIASLFLLIVFMLTHALLQCYRKRTSEKQKKHEMFYFNKIIFNTMCSSFSLTTHTDGSNSKFLKNQSSQLNTGVFHFGKAHQLVTTIIVSSIRNTMRLQLITLVVLSALATESCMGERIVVLYPAGAKSHFYAVMPLLEELAERGHNLTVFSPYKGITKTIKDATEIFLASIAQKVDTIDIDWFGMQKQGSKQFFTMMRIMTDLSVLACEGTVTNPEFQNVIKNRDVDLFIVDAFGHEFIYPIIHKIGIPFVIHGSSSPLQTTLDAMGAPKEYASVPAMPLDFDNHMNFFQRLVNVVLGEALKLMRNILIIAKLDAIVQREFPGVKTIQEVEGEASLYISNAHAITNWPRSLPPTVLTIGAIHARPAKQLPPKFKVFADEAKDGFIVFTLGSFVSVSSMPQDLVDTFMRVFSKLPQRVIWKWEAAIPDNIPPNIMMVDWLPQQDL</sequence>
<comment type="caution">
    <text evidence="5">The sequence shown here is derived from an EMBL/GenBank/DDBJ whole genome shotgun (WGS) entry which is preliminary data.</text>
</comment>
<dbReference type="InterPro" id="IPR002213">
    <property type="entry name" value="UDP_glucos_trans"/>
</dbReference>
<feature type="transmembrane region" description="Helical" evidence="4">
    <location>
        <begin position="126"/>
        <end position="152"/>
    </location>
</feature>
<evidence type="ECO:0000313" key="5">
    <source>
        <dbReference type="EMBL" id="KZS03466.1"/>
    </source>
</evidence>
<keyword evidence="2" id="KW-0328">Glycosyltransferase</keyword>
<evidence type="ECO:0000256" key="4">
    <source>
        <dbReference type="SAM" id="Phobius"/>
    </source>
</evidence>
<dbReference type="PANTHER" id="PTHR48043:SF145">
    <property type="entry name" value="FI06409P-RELATED"/>
    <property type="match status" value="1"/>
</dbReference>
<dbReference type="Pfam" id="PF00201">
    <property type="entry name" value="UDPGT"/>
    <property type="match status" value="2"/>
</dbReference>
<dbReference type="STRING" id="35525.A0A164KQY5"/>
<dbReference type="SUPFAM" id="SSF53756">
    <property type="entry name" value="UDP-Glycosyltransferase/glycogen phosphorylase"/>
    <property type="match status" value="2"/>
</dbReference>
<gene>
    <name evidence="5" type="ORF">APZ42_033795</name>
</gene>
<dbReference type="InterPro" id="IPR050271">
    <property type="entry name" value="UDP-glycosyltransferase"/>
</dbReference>
<evidence type="ECO:0000256" key="3">
    <source>
        <dbReference type="ARBA" id="ARBA00022679"/>
    </source>
</evidence>
<keyword evidence="4" id="KW-0812">Transmembrane</keyword>
<accession>A0A164KQY5</accession>
<protein>
    <submittedName>
        <fullName evidence="5">Ugt36Ba</fullName>
    </submittedName>
</protein>
<evidence type="ECO:0000313" key="6">
    <source>
        <dbReference type="Proteomes" id="UP000076858"/>
    </source>
</evidence>
<comment type="similarity">
    <text evidence="1">Belongs to the UDP-glycosyltransferase family.</text>
</comment>
<proteinExistence type="inferred from homology"/>
<organism evidence="5 6">
    <name type="scientific">Daphnia magna</name>
    <dbReference type="NCBI Taxonomy" id="35525"/>
    <lineage>
        <taxon>Eukaryota</taxon>
        <taxon>Metazoa</taxon>
        <taxon>Ecdysozoa</taxon>
        <taxon>Arthropoda</taxon>
        <taxon>Crustacea</taxon>
        <taxon>Branchiopoda</taxon>
        <taxon>Diplostraca</taxon>
        <taxon>Cladocera</taxon>
        <taxon>Anomopoda</taxon>
        <taxon>Daphniidae</taxon>
        <taxon>Daphnia</taxon>
    </lineage>
</organism>
<dbReference type="EMBL" id="LRGB01003260">
    <property type="protein sequence ID" value="KZS03466.1"/>
    <property type="molecule type" value="Genomic_DNA"/>
</dbReference>
<dbReference type="AlphaFoldDB" id="A0A164KQY5"/>
<dbReference type="Proteomes" id="UP000076858">
    <property type="component" value="Unassembled WGS sequence"/>
</dbReference>
<dbReference type="GO" id="GO:0008194">
    <property type="term" value="F:UDP-glycosyltransferase activity"/>
    <property type="evidence" value="ECO:0007669"/>
    <property type="project" value="InterPro"/>
</dbReference>
<reference evidence="5 6" key="1">
    <citation type="submission" date="2016-03" db="EMBL/GenBank/DDBJ databases">
        <title>EvidentialGene: Evidence-directed Construction of Genes on Genomes.</title>
        <authorList>
            <person name="Gilbert D.G."/>
            <person name="Choi J.-H."/>
            <person name="Mockaitis K."/>
            <person name="Colbourne J."/>
            <person name="Pfrender M."/>
        </authorList>
    </citation>
    <scope>NUCLEOTIDE SEQUENCE [LARGE SCALE GENOMIC DNA]</scope>
    <source>
        <strain evidence="5 6">Xinb3</strain>
        <tissue evidence="5">Complete organism</tissue>
    </source>
</reference>